<evidence type="ECO:0000313" key="2">
    <source>
        <dbReference type="Proteomes" id="UP001209803"/>
    </source>
</evidence>
<dbReference type="Proteomes" id="UP001209803">
    <property type="component" value="Chromosome"/>
</dbReference>
<proteinExistence type="predicted"/>
<sequence length="89" mass="9494">MQFEKAQLNNGTDLGPDRITSYRERSLVQNSCKKFIGGVYGPMADAGMLTQPLDPASEVKSFMTASGMDQKAATEALTNTEAFATGLGN</sequence>
<evidence type="ECO:0000313" key="1">
    <source>
        <dbReference type="EMBL" id="WFE91737.1"/>
    </source>
</evidence>
<gene>
    <name evidence="1" type="ORF">K1718_10360</name>
</gene>
<accession>A0ABY8F8A2</accession>
<dbReference type="EMBL" id="CP120863">
    <property type="protein sequence ID" value="WFE91737.1"/>
    <property type="molecule type" value="Genomic_DNA"/>
</dbReference>
<reference evidence="1 2" key="1">
    <citation type="submission" date="2023-03" db="EMBL/GenBank/DDBJ databases">
        <title>Roseibium porphyridii sp. nov. and Roseibium rhodosorbium sp. nov. isolated from marine algae, Porphyridium cruentum and Rhodosorus marinus, respectively.</title>
        <authorList>
            <person name="Lee M.W."/>
            <person name="Choi B.J."/>
            <person name="Lee J.K."/>
            <person name="Choi D.G."/>
            <person name="Baek J.H."/>
            <person name="Bayburt H."/>
            <person name="Kim J.M."/>
            <person name="Han D.M."/>
            <person name="Kim K.H."/>
            <person name="Jeon C.O."/>
        </authorList>
    </citation>
    <scope>NUCLEOTIDE SEQUENCE [LARGE SCALE GENOMIC DNA]</scope>
    <source>
        <strain evidence="1 2">KMA01</strain>
    </source>
</reference>
<dbReference type="RefSeq" id="WP_265684343.1">
    <property type="nucleotide sequence ID" value="NZ_CP120863.1"/>
</dbReference>
<name>A0ABY8F8A2_9HYPH</name>
<organism evidence="1 2">
    <name type="scientific">Roseibium porphyridii</name>
    <dbReference type="NCBI Taxonomy" id="2866279"/>
    <lineage>
        <taxon>Bacteria</taxon>
        <taxon>Pseudomonadati</taxon>
        <taxon>Pseudomonadota</taxon>
        <taxon>Alphaproteobacteria</taxon>
        <taxon>Hyphomicrobiales</taxon>
        <taxon>Stappiaceae</taxon>
        <taxon>Roseibium</taxon>
    </lineage>
</organism>
<keyword evidence="2" id="KW-1185">Reference proteome</keyword>
<protein>
    <submittedName>
        <fullName evidence="1">Uncharacterized protein</fullName>
    </submittedName>
</protein>